<organism evidence="1 2">
    <name type="scientific">Cinchona calisaya</name>
    <dbReference type="NCBI Taxonomy" id="153742"/>
    <lineage>
        <taxon>Eukaryota</taxon>
        <taxon>Viridiplantae</taxon>
        <taxon>Streptophyta</taxon>
        <taxon>Embryophyta</taxon>
        <taxon>Tracheophyta</taxon>
        <taxon>Spermatophyta</taxon>
        <taxon>Magnoliopsida</taxon>
        <taxon>eudicotyledons</taxon>
        <taxon>Gunneridae</taxon>
        <taxon>Pentapetalae</taxon>
        <taxon>asterids</taxon>
        <taxon>lamiids</taxon>
        <taxon>Gentianales</taxon>
        <taxon>Rubiaceae</taxon>
        <taxon>Cinchonoideae</taxon>
        <taxon>Cinchoneae</taxon>
        <taxon>Cinchona</taxon>
    </lineage>
</organism>
<dbReference type="Proteomes" id="UP001630127">
    <property type="component" value="Unassembled WGS sequence"/>
</dbReference>
<accession>A0ABD3AVX9</accession>
<dbReference type="AlphaFoldDB" id="A0ABD3AVX9"/>
<name>A0ABD3AVX9_9GENT</name>
<comment type="caution">
    <text evidence="1">The sequence shown here is derived from an EMBL/GenBank/DDBJ whole genome shotgun (WGS) entry which is preliminary data.</text>
</comment>
<sequence>MGHNKTLLACISGQYVSLEATNPGADIERRLAKASQINYSPYRGINVLKIDRNGLHALAQHLGFPPKYKIKVDGKPTGLEVQQYHLISNSLIIVKVDDKKVMLHGMKDGREPRKDNDLDWENIIEDDDYGWNLGTGTI</sequence>
<keyword evidence="2" id="KW-1185">Reference proteome</keyword>
<gene>
    <name evidence="1" type="ORF">ACH5RR_003866</name>
</gene>
<evidence type="ECO:0000313" key="2">
    <source>
        <dbReference type="Proteomes" id="UP001630127"/>
    </source>
</evidence>
<protein>
    <submittedName>
        <fullName evidence="1">Uncharacterized protein</fullName>
    </submittedName>
</protein>
<proteinExistence type="predicted"/>
<dbReference type="EMBL" id="JBJUIK010000002">
    <property type="protein sequence ID" value="KAL3535405.1"/>
    <property type="molecule type" value="Genomic_DNA"/>
</dbReference>
<evidence type="ECO:0000313" key="1">
    <source>
        <dbReference type="EMBL" id="KAL3535405.1"/>
    </source>
</evidence>
<reference evidence="1 2" key="1">
    <citation type="submission" date="2024-11" db="EMBL/GenBank/DDBJ databases">
        <title>A near-complete genome assembly of Cinchona calisaya.</title>
        <authorList>
            <person name="Lian D.C."/>
            <person name="Zhao X.W."/>
            <person name="Wei L."/>
        </authorList>
    </citation>
    <scope>NUCLEOTIDE SEQUENCE [LARGE SCALE GENOMIC DNA]</scope>
    <source>
        <tissue evidence="1">Nenye</tissue>
    </source>
</reference>